<dbReference type="RefSeq" id="WP_344740855.1">
    <property type="nucleotide sequence ID" value="NZ_BAABAY010000002.1"/>
</dbReference>
<evidence type="ECO:0000313" key="1">
    <source>
        <dbReference type="EMBL" id="MFH6771692.1"/>
    </source>
</evidence>
<dbReference type="EMBL" id="JBAWKB010000002">
    <property type="protein sequence ID" value="MFH6771692.1"/>
    <property type="molecule type" value="Genomic_DNA"/>
</dbReference>
<sequence>MRNCITFLMAVLLCFSCSKNSEVKNIQEQPVSSIQAVSLSNIQSLQTSLNVLFNVKVGGSDFMATKNAIEASNFTID</sequence>
<comment type="caution">
    <text evidence="1">The sequence shown here is derived from an EMBL/GenBank/DDBJ whole genome shotgun (WGS) entry which is preliminary data.</text>
</comment>
<evidence type="ECO:0000313" key="2">
    <source>
        <dbReference type="Proteomes" id="UP001610100"/>
    </source>
</evidence>
<name>A0ABW7N127_9FLAO</name>
<organism evidence="1 2">
    <name type="scientific">Gaetbulibacter aestuarii</name>
    <dbReference type="NCBI Taxonomy" id="1502358"/>
    <lineage>
        <taxon>Bacteria</taxon>
        <taxon>Pseudomonadati</taxon>
        <taxon>Bacteroidota</taxon>
        <taxon>Flavobacteriia</taxon>
        <taxon>Flavobacteriales</taxon>
        <taxon>Flavobacteriaceae</taxon>
        <taxon>Gaetbulibacter</taxon>
    </lineage>
</organism>
<dbReference type="Proteomes" id="UP001610100">
    <property type="component" value="Unassembled WGS sequence"/>
</dbReference>
<keyword evidence="2" id="KW-1185">Reference proteome</keyword>
<reference evidence="1 2" key="1">
    <citation type="submission" date="2024-02" db="EMBL/GenBank/DDBJ databases">
        <title>A Gaetbulibacter species isolated from tidal flats and genomic insights of their niches.</title>
        <authorList>
            <person name="Ye Y."/>
        </authorList>
    </citation>
    <scope>NUCLEOTIDE SEQUENCE [LARGE SCALE GENOMIC DNA]</scope>
    <source>
        <strain evidence="1 2">KYW382</strain>
    </source>
</reference>
<accession>A0ABW7N127</accession>
<protein>
    <submittedName>
        <fullName evidence="1">Uncharacterized protein</fullName>
    </submittedName>
</protein>
<proteinExistence type="predicted"/>
<gene>
    <name evidence="1" type="ORF">V8G58_07065</name>
</gene>